<evidence type="ECO:0000313" key="2">
    <source>
        <dbReference type="Proteomes" id="UP000504627"/>
    </source>
</evidence>
<feature type="compositionally biased region" description="Polar residues" evidence="1">
    <location>
        <begin position="237"/>
        <end position="246"/>
    </location>
</feature>
<feature type="compositionally biased region" description="Pro residues" evidence="1">
    <location>
        <begin position="134"/>
        <end position="143"/>
    </location>
</feature>
<dbReference type="RefSeq" id="XP_039233896.1">
    <property type="nucleotide sequence ID" value="XM_039377962.1"/>
</dbReference>
<name>A0A7R5JZ04_9PASS</name>
<sequence length="246" mass="27180">MAAWGKSRDHARAQPRQRQRDLTRRPQDTLRPPRDPRQDQLGGLRGSLLRLQLRAEETERVLGLYRSLGGLLQAESGVTRTLLWGAELELLRRRRRLRELRERGGSVGRGGAPAQVRGSRRARGARPRALEELPGPPDPPQESPEPEEGPRGPPPTLPLPHPEETLETPQETPPDPSARAQDPLGSTDPQVSQVSQVSLSPRVRALSQHLQQLRGEVEALRGQLRGSHLGGTPRSPPNCSVRTPPL</sequence>
<gene>
    <name evidence="3" type="primary">LOC113995405</name>
</gene>
<dbReference type="Proteomes" id="UP000504627">
    <property type="component" value="Unplaced"/>
</dbReference>
<feature type="region of interest" description="Disordered" evidence="1">
    <location>
        <begin position="1"/>
        <end position="43"/>
    </location>
</feature>
<dbReference type="AlphaFoldDB" id="A0A7R5JZ04"/>
<reference evidence="3" key="1">
    <citation type="submission" date="2025-08" db="UniProtKB">
        <authorList>
            <consortium name="RefSeq"/>
        </authorList>
    </citation>
    <scope>IDENTIFICATION</scope>
    <source>
        <tissue evidence="3">Muscle</tissue>
    </source>
</reference>
<feature type="region of interest" description="Disordered" evidence="1">
    <location>
        <begin position="102"/>
        <end position="200"/>
    </location>
</feature>
<proteinExistence type="predicted"/>
<organism evidence="2 3">
    <name type="scientific">Pipra filicauda</name>
    <name type="common">Wire-tailed manakin</name>
    <dbReference type="NCBI Taxonomy" id="649802"/>
    <lineage>
        <taxon>Eukaryota</taxon>
        <taxon>Metazoa</taxon>
        <taxon>Chordata</taxon>
        <taxon>Craniata</taxon>
        <taxon>Vertebrata</taxon>
        <taxon>Euteleostomi</taxon>
        <taxon>Archelosauria</taxon>
        <taxon>Archosauria</taxon>
        <taxon>Dinosauria</taxon>
        <taxon>Saurischia</taxon>
        <taxon>Theropoda</taxon>
        <taxon>Coelurosauria</taxon>
        <taxon>Aves</taxon>
        <taxon>Neognathae</taxon>
        <taxon>Neoaves</taxon>
        <taxon>Telluraves</taxon>
        <taxon>Australaves</taxon>
        <taxon>Passeriformes</taxon>
        <taxon>Pipridae</taxon>
        <taxon>Pipra</taxon>
    </lineage>
</organism>
<feature type="compositionally biased region" description="Basic and acidic residues" evidence="1">
    <location>
        <begin position="1"/>
        <end position="38"/>
    </location>
</feature>
<evidence type="ECO:0000313" key="3">
    <source>
        <dbReference type="RefSeq" id="XP_039233896.1"/>
    </source>
</evidence>
<feature type="region of interest" description="Disordered" evidence="1">
    <location>
        <begin position="223"/>
        <end position="246"/>
    </location>
</feature>
<feature type="compositionally biased region" description="Pro residues" evidence="1">
    <location>
        <begin position="151"/>
        <end position="160"/>
    </location>
</feature>
<accession>A0A7R5JZ04</accession>
<evidence type="ECO:0000256" key="1">
    <source>
        <dbReference type="SAM" id="MobiDB-lite"/>
    </source>
</evidence>
<dbReference type="GeneID" id="113995405"/>
<protein>
    <submittedName>
        <fullName evidence="3">Splicing factor, proline- and glutamine-rich-like isoform X2</fullName>
    </submittedName>
</protein>
<keyword evidence="2" id="KW-1185">Reference proteome</keyword>